<feature type="transmembrane region" description="Helical" evidence="5">
    <location>
        <begin position="352"/>
        <end position="375"/>
    </location>
</feature>
<dbReference type="PANTHER" id="PTHR23508">
    <property type="entry name" value="CARBOXYLIC ACID TRANSPORTER PROTEIN HOMOLOG"/>
    <property type="match status" value="1"/>
</dbReference>
<reference evidence="7 8" key="1">
    <citation type="submission" date="2019-08" db="EMBL/GenBank/DDBJ databases">
        <title>Paraburkholderia simonii sp. nov. and P. youngii sp. nov. Brazilian and Mexican Mimosa-associated rhizobia.</title>
        <authorList>
            <person name="Mavima L."/>
            <person name="Beukes C.W."/>
            <person name="Palmer M."/>
            <person name="De Meyer S.E."/>
            <person name="James E.K."/>
            <person name="Maluk M."/>
            <person name="Avontuur J.R."/>
            <person name="Chan W.Y."/>
            <person name="Venter S.N."/>
            <person name="Steenkamp E.T."/>
        </authorList>
    </citation>
    <scope>NUCLEOTIDE SEQUENCE [LARGE SCALE GENOMIC DNA]</scope>
    <source>
        <strain evidence="7 8">JPY454</strain>
    </source>
</reference>
<feature type="transmembrane region" description="Helical" evidence="5">
    <location>
        <begin position="387"/>
        <end position="407"/>
    </location>
</feature>
<proteinExistence type="predicted"/>
<name>A0ABX2NUQ7_9BURK</name>
<evidence type="ECO:0000259" key="6">
    <source>
        <dbReference type="PROSITE" id="PS50850"/>
    </source>
</evidence>
<keyword evidence="8" id="KW-1185">Reference proteome</keyword>
<keyword evidence="3 5" id="KW-1133">Transmembrane helix</keyword>
<keyword evidence="2 5" id="KW-0812">Transmembrane</keyword>
<comment type="subcellular location">
    <subcellularLocation>
        <location evidence="1">Membrane</location>
        <topology evidence="1">Multi-pass membrane protein</topology>
    </subcellularLocation>
</comment>
<feature type="transmembrane region" description="Helical" evidence="5">
    <location>
        <begin position="23"/>
        <end position="41"/>
    </location>
</feature>
<dbReference type="InterPro" id="IPR020846">
    <property type="entry name" value="MFS_dom"/>
</dbReference>
<feature type="transmembrane region" description="Helical" evidence="5">
    <location>
        <begin position="229"/>
        <end position="253"/>
    </location>
</feature>
<feature type="domain" description="Major facilitator superfamily (MFS) profile" evidence="6">
    <location>
        <begin position="23"/>
        <end position="412"/>
    </location>
</feature>
<organism evidence="7 8">
    <name type="scientific">Paraburkholderia youngii</name>
    <dbReference type="NCBI Taxonomy" id="2782701"/>
    <lineage>
        <taxon>Bacteria</taxon>
        <taxon>Pseudomonadati</taxon>
        <taxon>Pseudomonadota</taxon>
        <taxon>Betaproteobacteria</taxon>
        <taxon>Burkholderiales</taxon>
        <taxon>Burkholderiaceae</taxon>
        <taxon>Paraburkholderia</taxon>
    </lineage>
</organism>
<dbReference type="InterPro" id="IPR036259">
    <property type="entry name" value="MFS_trans_sf"/>
</dbReference>
<dbReference type="InterPro" id="IPR005829">
    <property type="entry name" value="Sugar_transporter_CS"/>
</dbReference>
<evidence type="ECO:0000256" key="1">
    <source>
        <dbReference type="ARBA" id="ARBA00004141"/>
    </source>
</evidence>
<feature type="transmembrane region" description="Helical" evidence="5">
    <location>
        <begin position="265"/>
        <end position="283"/>
    </location>
</feature>
<dbReference type="PANTHER" id="PTHR23508:SF10">
    <property type="entry name" value="CARBOXYLIC ACID TRANSPORTER PROTEIN HOMOLOG"/>
    <property type="match status" value="1"/>
</dbReference>
<dbReference type="RefSeq" id="WP_176368978.1">
    <property type="nucleotide sequence ID" value="NZ_VOMC01000044.1"/>
</dbReference>
<feature type="transmembrane region" description="Helical" evidence="5">
    <location>
        <begin position="318"/>
        <end position="340"/>
    </location>
</feature>
<feature type="transmembrane region" description="Helical" evidence="5">
    <location>
        <begin position="89"/>
        <end position="108"/>
    </location>
</feature>
<feature type="transmembrane region" description="Helical" evidence="5">
    <location>
        <begin position="61"/>
        <end position="77"/>
    </location>
</feature>
<accession>A0ABX2NUQ7</accession>
<dbReference type="EMBL" id="VOMC01000044">
    <property type="protein sequence ID" value="NVI08212.1"/>
    <property type="molecule type" value="Genomic_DNA"/>
</dbReference>
<evidence type="ECO:0000313" key="7">
    <source>
        <dbReference type="EMBL" id="NVI08212.1"/>
    </source>
</evidence>
<comment type="caution">
    <text evidence="7">The sequence shown here is derived from an EMBL/GenBank/DDBJ whole genome shotgun (WGS) entry which is preliminary data.</text>
</comment>
<evidence type="ECO:0000256" key="2">
    <source>
        <dbReference type="ARBA" id="ARBA00022692"/>
    </source>
</evidence>
<evidence type="ECO:0000256" key="3">
    <source>
        <dbReference type="ARBA" id="ARBA00022989"/>
    </source>
</evidence>
<feature type="transmembrane region" description="Helical" evidence="5">
    <location>
        <begin position="177"/>
        <end position="199"/>
    </location>
</feature>
<evidence type="ECO:0000256" key="5">
    <source>
        <dbReference type="SAM" id="Phobius"/>
    </source>
</evidence>
<dbReference type="Proteomes" id="UP000821598">
    <property type="component" value="Unassembled WGS sequence"/>
</dbReference>
<protein>
    <submittedName>
        <fullName evidence="7">MFS transporter</fullName>
    </submittedName>
</protein>
<dbReference type="Pfam" id="PF07690">
    <property type="entry name" value="MFS_1"/>
    <property type="match status" value="1"/>
</dbReference>
<dbReference type="SUPFAM" id="SSF103473">
    <property type="entry name" value="MFS general substrate transporter"/>
    <property type="match status" value="1"/>
</dbReference>
<dbReference type="PROSITE" id="PS50850">
    <property type="entry name" value="MFS"/>
    <property type="match status" value="1"/>
</dbReference>
<feature type="transmembrane region" description="Helical" evidence="5">
    <location>
        <begin position="295"/>
        <end position="312"/>
    </location>
</feature>
<evidence type="ECO:0000313" key="8">
    <source>
        <dbReference type="Proteomes" id="UP000821598"/>
    </source>
</evidence>
<dbReference type="PROSITE" id="PS00216">
    <property type="entry name" value="SUGAR_TRANSPORT_1"/>
    <property type="match status" value="1"/>
</dbReference>
<sequence length="426" mass="43712">MHAGVSHAVDDIGSSGARYEVKAVGLLALGFGMVGLDRFIINPLFPAMQKDLGLNYQELGLISAVLALGWGIASIFSGRLSDRLGRKRVLVPAIGAFSLLVATSGLASGLMSLLLIRGLMGLAEGAYVPASIVATIDASKPSRIGLNIGLQQMASPLVGSFLGPLIAIGLLKVLPSWHWVFAVVSLPGLVVACLLARVLRERQPAASVRAQVQAEPPASWRNVLSQRAVLVNTASMCCFLTSLLVVAAFMPNYLVDHLQLDLDRMSIVLSAFGAGGCLGMVLVPALSDRLGCKPVMIGAMVFALAALWILPSIGGARSATLCVLLFVAAFMNTGVLAINVGPLTHGSVPARCVTTATGVVVGIGEVFGGAVAPAMAGAVAQRFGIAAVPWIAIGAMSLACAIVVLAVREPIRATAGNPADAGMPAA</sequence>
<evidence type="ECO:0000256" key="4">
    <source>
        <dbReference type="ARBA" id="ARBA00023136"/>
    </source>
</evidence>
<gene>
    <name evidence="7" type="ORF">FSB64_31565</name>
</gene>
<dbReference type="InterPro" id="IPR011701">
    <property type="entry name" value="MFS"/>
</dbReference>
<keyword evidence="4 5" id="KW-0472">Membrane</keyword>
<dbReference type="Gene3D" id="1.20.1250.20">
    <property type="entry name" value="MFS general substrate transporter like domains"/>
    <property type="match status" value="2"/>
</dbReference>